<evidence type="ECO:0000313" key="2">
    <source>
        <dbReference type="Proteomes" id="UP000030764"/>
    </source>
</evidence>
<dbReference type="EMBL" id="KL363297">
    <property type="protein sequence ID" value="KFD48310.1"/>
    <property type="molecule type" value="Genomic_DNA"/>
</dbReference>
<keyword evidence="2" id="KW-1185">Reference proteome</keyword>
<proteinExistence type="predicted"/>
<name>A0A085LTL4_9BILA</name>
<accession>A0A085LTL4</accession>
<sequence>MYSHLIDSWLNFRSGLPPKEPNAERSDFGISTWWYIFSTSADSGTLRYRNFNSSPVFHNADTEVLPVKCLFGEAFKNHQRFLYKAAVCGPDDVSPGVAYCDAIVPVDVRIVFYVNAPSPAVGLYTALHAVLLLTSEQPAPSSLADQVLVGVNVREKRLLFPLHDEIDDSNRSFRNSTGSVVCDKAQALYG</sequence>
<reference evidence="1 2" key="1">
    <citation type="journal article" date="2014" name="Nat. Genet.">
        <title>Genome and transcriptome of the porcine whipworm Trichuris suis.</title>
        <authorList>
            <person name="Jex A.R."/>
            <person name="Nejsum P."/>
            <person name="Schwarz E.M."/>
            <person name="Hu L."/>
            <person name="Young N.D."/>
            <person name="Hall R.S."/>
            <person name="Korhonen P.K."/>
            <person name="Liao S."/>
            <person name="Thamsborg S."/>
            <person name="Xia J."/>
            <person name="Xu P."/>
            <person name="Wang S."/>
            <person name="Scheerlinck J.P."/>
            <person name="Hofmann A."/>
            <person name="Sternberg P.W."/>
            <person name="Wang J."/>
            <person name="Gasser R.B."/>
        </authorList>
    </citation>
    <scope>NUCLEOTIDE SEQUENCE [LARGE SCALE GENOMIC DNA]</scope>
    <source>
        <strain evidence="1">DCEP-RM93M</strain>
    </source>
</reference>
<dbReference type="AlphaFoldDB" id="A0A085LTL4"/>
<organism evidence="1 2">
    <name type="scientific">Trichuris suis</name>
    <name type="common">pig whipworm</name>
    <dbReference type="NCBI Taxonomy" id="68888"/>
    <lineage>
        <taxon>Eukaryota</taxon>
        <taxon>Metazoa</taxon>
        <taxon>Ecdysozoa</taxon>
        <taxon>Nematoda</taxon>
        <taxon>Enoplea</taxon>
        <taxon>Dorylaimia</taxon>
        <taxon>Trichinellida</taxon>
        <taxon>Trichuridae</taxon>
        <taxon>Trichuris</taxon>
    </lineage>
</organism>
<evidence type="ECO:0000313" key="1">
    <source>
        <dbReference type="EMBL" id="KFD48310.1"/>
    </source>
</evidence>
<gene>
    <name evidence="1" type="ORF">M513_10802</name>
</gene>
<protein>
    <submittedName>
        <fullName evidence="1">Uncharacterized protein</fullName>
    </submittedName>
</protein>
<dbReference type="Proteomes" id="UP000030764">
    <property type="component" value="Unassembled WGS sequence"/>
</dbReference>